<comment type="caution">
    <text evidence="5">The sequence shown here is derived from an EMBL/GenBank/DDBJ whole genome shotgun (WGS) entry which is preliminary data.</text>
</comment>
<protein>
    <recommendedName>
        <fullName evidence="1">Thioredoxin reductase</fullName>
    </recommendedName>
</protein>
<evidence type="ECO:0000256" key="3">
    <source>
        <dbReference type="ARBA" id="ARBA00023002"/>
    </source>
</evidence>
<evidence type="ECO:0000256" key="2">
    <source>
        <dbReference type="ARBA" id="ARBA00022630"/>
    </source>
</evidence>
<dbReference type="Proteomes" id="UP000033411">
    <property type="component" value="Unassembled WGS sequence"/>
</dbReference>
<dbReference type="EMBL" id="LANJ01000011">
    <property type="protein sequence ID" value="KKC39663.1"/>
    <property type="molecule type" value="Genomic_DNA"/>
</dbReference>
<keyword evidence="6" id="KW-1185">Reference proteome</keyword>
<proteinExistence type="predicted"/>
<dbReference type="AlphaFoldDB" id="A0A0F5QG40"/>
<accession>A0A0F5QG40</accession>
<sequence>MDDIIVVGGSFAGLATALQMGRARRKVTVLDTGLPRNRFASHSHGFLGHDHKNPADILAVAREQITRYPTIRIVNARADSASGEKDNFAVTTEDGETLRARRLVLSYGVADQMPDIPGFAESWGKSVVPCPYCDGFEVADKSWGALYSGAHTVQSLVLYGDWTNNLTLFTDGHELSQDERDKIAARGVKIVDGKVVAIPNADGRLSGITIADGRTIAVDVLFAHPQNRPAANVHKTLGLETTATPVGTILKVNEQFETSLPGVFAAGDLANPMASVTLAASHGMLAGVFAQRSMLGF</sequence>
<dbReference type="RefSeq" id="WP_046138109.1">
    <property type="nucleotide sequence ID" value="NZ_LANJ01000011.1"/>
</dbReference>
<gene>
    <name evidence="5" type="ORF">WH87_05810</name>
</gene>
<dbReference type="InterPro" id="IPR036188">
    <property type="entry name" value="FAD/NAD-bd_sf"/>
</dbReference>
<keyword evidence="3" id="KW-0560">Oxidoreductase</keyword>
<dbReference type="Pfam" id="PF07992">
    <property type="entry name" value="Pyr_redox_2"/>
    <property type="match status" value="1"/>
</dbReference>
<dbReference type="InterPro" id="IPR050097">
    <property type="entry name" value="Ferredoxin-NADP_redctase_2"/>
</dbReference>
<dbReference type="OrthoDB" id="9786503at2"/>
<dbReference type="GO" id="GO:0016491">
    <property type="term" value="F:oxidoreductase activity"/>
    <property type="evidence" value="ECO:0007669"/>
    <property type="project" value="UniProtKB-KW"/>
</dbReference>
<dbReference type="PATRIC" id="fig|1293439.3.peg.728"/>
<dbReference type="PRINTS" id="PR00469">
    <property type="entry name" value="PNDRDTASEII"/>
</dbReference>
<reference evidence="5 6" key="1">
    <citation type="submission" date="2015-03" db="EMBL/GenBank/DDBJ databases">
        <authorList>
            <person name="Lepp D."/>
            <person name="Hassan Y.I."/>
            <person name="Li X.-Z."/>
            <person name="Zhou T."/>
        </authorList>
    </citation>
    <scope>NUCLEOTIDE SEQUENCE [LARGE SCALE GENOMIC DNA]</scope>
    <source>
        <strain evidence="5 6">E84</strain>
    </source>
</reference>
<dbReference type="PRINTS" id="PR00368">
    <property type="entry name" value="FADPNR"/>
</dbReference>
<name>A0A0F5QG40_9HYPH</name>
<keyword evidence="2" id="KW-0285">Flavoprotein</keyword>
<organism evidence="5 6">
    <name type="scientific">Devosia epidermidihirudinis</name>
    <dbReference type="NCBI Taxonomy" id="1293439"/>
    <lineage>
        <taxon>Bacteria</taxon>
        <taxon>Pseudomonadati</taxon>
        <taxon>Pseudomonadota</taxon>
        <taxon>Alphaproteobacteria</taxon>
        <taxon>Hyphomicrobiales</taxon>
        <taxon>Devosiaceae</taxon>
        <taxon>Devosia</taxon>
    </lineage>
</organism>
<dbReference type="InterPro" id="IPR023753">
    <property type="entry name" value="FAD/NAD-binding_dom"/>
</dbReference>
<evidence type="ECO:0000313" key="5">
    <source>
        <dbReference type="EMBL" id="KKC39663.1"/>
    </source>
</evidence>
<evidence type="ECO:0000256" key="1">
    <source>
        <dbReference type="ARBA" id="ARBA00018719"/>
    </source>
</evidence>
<dbReference type="STRING" id="1293439.WH87_05810"/>
<dbReference type="Gene3D" id="3.50.50.60">
    <property type="entry name" value="FAD/NAD(P)-binding domain"/>
    <property type="match status" value="2"/>
</dbReference>
<feature type="domain" description="FAD/NAD(P)-binding" evidence="4">
    <location>
        <begin position="3"/>
        <end position="283"/>
    </location>
</feature>
<evidence type="ECO:0000259" key="4">
    <source>
        <dbReference type="Pfam" id="PF07992"/>
    </source>
</evidence>
<dbReference type="SUPFAM" id="SSF51905">
    <property type="entry name" value="FAD/NAD(P)-binding domain"/>
    <property type="match status" value="1"/>
</dbReference>
<evidence type="ECO:0000313" key="6">
    <source>
        <dbReference type="Proteomes" id="UP000033411"/>
    </source>
</evidence>
<dbReference type="PANTHER" id="PTHR48105">
    <property type="entry name" value="THIOREDOXIN REDUCTASE 1-RELATED-RELATED"/>
    <property type="match status" value="1"/>
</dbReference>